<organism evidence="5 6">
    <name type="scientific">Tupaia chinensis</name>
    <name type="common">Chinese tree shrew</name>
    <name type="synonym">Tupaia belangeri chinensis</name>
    <dbReference type="NCBI Taxonomy" id="246437"/>
    <lineage>
        <taxon>Eukaryota</taxon>
        <taxon>Metazoa</taxon>
        <taxon>Chordata</taxon>
        <taxon>Craniata</taxon>
        <taxon>Vertebrata</taxon>
        <taxon>Euteleostomi</taxon>
        <taxon>Mammalia</taxon>
        <taxon>Eutheria</taxon>
        <taxon>Euarchontoglires</taxon>
        <taxon>Scandentia</taxon>
        <taxon>Tupaiidae</taxon>
        <taxon>Tupaia</taxon>
    </lineage>
</organism>
<dbReference type="GO" id="GO:0005801">
    <property type="term" value="C:cis-Golgi network"/>
    <property type="evidence" value="ECO:0007669"/>
    <property type="project" value="InterPro"/>
</dbReference>
<reference evidence="6" key="2">
    <citation type="journal article" date="2013" name="Nat. Commun.">
        <title>Genome of the Chinese tree shrew.</title>
        <authorList>
            <person name="Fan Y."/>
            <person name="Huang Z.Y."/>
            <person name="Cao C.C."/>
            <person name="Chen C.S."/>
            <person name="Chen Y.X."/>
            <person name="Fan D.D."/>
            <person name="He J."/>
            <person name="Hou H.L."/>
            <person name="Hu L."/>
            <person name="Hu X.T."/>
            <person name="Jiang X.T."/>
            <person name="Lai R."/>
            <person name="Lang Y.S."/>
            <person name="Liang B."/>
            <person name="Liao S.G."/>
            <person name="Mu D."/>
            <person name="Ma Y.Y."/>
            <person name="Niu Y.Y."/>
            <person name="Sun X.Q."/>
            <person name="Xia J.Q."/>
            <person name="Xiao J."/>
            <person name="Xiong Z.Q."/>
            <person name="Xu L."/>
            <person name="Yang L."/>
            <person name="Zhang Y."/>
            <person name="Zhao W."/>
            <person name="Zhao X.D."/>
            <person name="Zheng Y.T."/>
            <person name="Zhou J.M."/>
            <person name="Zhu Y.B."/>
            <person name="Zhang G.J."/>
            <person name="Wang J."/>
            <person name="Yao Y.G."/>
        </authorList>
    </citation>
    <scope>NUCLEOTIDE SEQUENCE [LARGE SCALE GENOMIC DNA]</scope>
</reference>
<dbReference type="GO" id="GO:0007030">
    <property type="term" value="P:Golgi organization"/>
    <property type="evidence" value="ECO:0007669"/>
    <property type="project" value="TreeGrafter"/>
</dbReference>
<dbReference type="InParanoid" id="L9JCQ9"/>
<keyword evidence="6" id="KW-1185">Reference proteome</keyword>
<feature type="region of interest" description="Disordered" evidence="3">
    <location>
        <begin position="1"/>
        <end position="26"/>
    </location>
</feature>
<feature type="region of interest" description="Disordered" evidence="3">
    <location>
        <begin position="127"/>
        <end position="146"/>
    </location>
</feature>
<dbReference type="GO" id="GO:0000137">
    <property type="term" value="C:Golgi cis cisterna"/>
    <property type="evidence" value="ECO:0007669"/>
    <property type="project" value="TreeGrafter"/>
</dbReference>
<accession>L9JCQ9</accession>
<gene>
    <name evidence="5" type="ORF">TREES_T100021829</name>
</gene>
<feature type="domain" description="Golgin subfamily A conserved" evidence="4">
    <location>
        <begin position="103"/>
        <end position="256"/>
    </location>
</feature>
<keyword evidence="1 2" id="KW-0175">Coiled coil</keyword>
<dbReference type="AlphaFoldDB" id="L9JCQ9"/>
<dbReference type="InterPro" id="IPR043976">
    <property type="entry name" value="GOLGA_cons_dom"/>
</dbReference>
<name>L9JCQ9_TUPCH</name>
<evidence type="ECO:0000313" key="6">
    <source>
        <dbReference type="Proteomes" id="UP000011518"/>
    </source>
</evidence>
<dbReference type="PANTHER" id="PTHR10881">
    <property type="entry name" value="GOLGIN SUBFAMILY A MEMBER-RELATED"/>
    <property type="match status" value="1"/>
</dbReference>
<proteinExistence type="predicted"/>
<dbReference type="InterPro" id="IPR043937">
    <property type="entry name" value="GOLGA_C"/>
</dbReference>
<dbReference type="Proteomes" id="UP000011518">
    <property type="component" value="Unassembled WGS sequence"/>
</dbReference>
<dbReference type="PANTHER" id="PTHR10881:SF46">
    <property type="entry name" value="GOLGIN SUBFAMILY A MEMBER 2"/>
    <property type="match status" value="1"/>
</dbReference>
<evidence type="ECO:0000313" key="5">
    <source>
        <dbReference type="EMBL" id="ELW48400.1"/>
    </source>
</evidence>
<dbReference type="Pfam" id="PF15070">
    <property type="entry name" value="GOLGA2L5"/>
    <property type="match status" value="1"/>
</dbReference>
<dbReference type="InterPro" id="IPR024858">
    <property type="entry name" value="GOLGA"/>
</dbReference>
<protein>
    <submittedName>
        <fullName evidence="5">Golgin subfamily A member 2</fullName>
    </submittedName>
</protein>
<dbReference type="STRING" id="246437.L9JCQ9"/>
<feature type="region of interest" description="Disordered" evidence="3">
    <location>
        <begin position="251"/>
        <end position="272"/>
    </location>
</feature>
<evidence type="ECO:0000256" key="2">
    <source>
        <dbReference type="SAM" id="Coils"/>
    </source>
</evidence>
<evidence type="ECO:0000256" key="3">
    <source>
        <dbReference type="SAM" id="MobiDB-lite"/>
    </source>
</evidence>
<evidence type="ECO:0000256" key="1">
    <source>
        <dbReference type="ARBA" id="ARBA00023054"/>
    </source>
</evidence>
<dbReference type="Pfam" id="PF19046">
    <property type="entry name" value="GM130_C"/>
    <property type="match status" value="1"/>
</dbReference>
<evidence type="ECO:0000259" key="4">
    <source>
        <dbReference type="Pfam" id="PF15070"/>
    </source>
</evidence>
<feature type="coiled-coil region" evidence="2">
    <location>
        <begin position="66"/>
        <end position="114"/>
    </location>
</feature>
<dbReference type="EMBL" id="KB321054">
    <property type="protein sequence ID" value="ELW48400.1"/>
    <property type="molecule type" value="Genomic_DNA"/>
</dbReference>
<reference evidence="6" key="1">
    <citation type="submission" date="2012-07" db="EMBL/GenBank/DDBJ databases">
        <title>Genome of the Chinese tree shrew, a rising model animal genetically related to primates.</title>
        <authorList>
            <person name="Zhang G."/>
            <person name="Fan Y."/>
            <person name="Yao Y."/>
            <person name="Huang Z."/>
        </authorList>
    </citation>
    <scope>NUCLEOTIDE SEQUENCE [LARGE SCALE GENOMIC DNA]</scope>
</reference>
<sequence>MWRKKMTVPKDHAPPAPPTADDTMLPGGVIVHDASLPSMITPQSNKELTKDRDSLKLELYKNSKSNKDLKKLISELEEKLRIITAEKAAGQLRMEELQKKLEMSELLLQQQREQGRNHQPLALLAAPSQEEPEREPIASGTRGGCVSRESHKALEQAVVQLQYMKDKGDLQERVRELECRFSQYCGKTNTIREYNALQDNRDAILKKCSQENADYISWLVRNQRQMEVKLQQLQNLMFQLVGNNSECQGKSLASAQSPFREPAPDHPEISLADPVQPAQGQAMMRSPAGSPTVEKVEQLLPEMENLQECAGVGSNSCMPFYWAERDELNILVI</sequence>
<dbReference type="GO" id="GO:0032580">
    <property type="term" value="C:Golgi cisterna membrane"/>
    <property type="evidence" value="ECO:0007669"/>
    <property type="project" value="TreeGrafter"/>
</dbReference>